<feature type="non-terminal residue" evidence="1">
    <location>
        <position position="1"/>
    </location>
</feature>
<protein>
    <submittedName>
        <fullName evidence="1">Uncharacterized protein</fullName>
    </submittedName>
</protein>
<accession>A0AAV4AJK9</accession>
<name>A0AAV4AJK9_9GAST</name>
<dbReference type="EMBL" id="BLXT01003867">
    <property type="protein sequence ID" value="GFO07520.1"/>
    <property type="molecule type" value="Genomic_DNA"/>
</dbReference>
<dbReference type="AlphaFoldDB" id="A0AAV4AJK9"/>
<sequence length="180" mass="18852">TTTTVTTTVTTITAATTTATTTAVTTTTTATTAATTTAVTTTTTTATTTARASRFSSNYANCYGGNNNKAGDFSVALKSAAASSRQFLPATAWFEGGEGGAKLIWLEPKLSVEIVSKCFLFHSGQAITRRQNIPSNRSLLNKNVTIQDHSTGVKDGLRDSKIVKSGLSRSRFGAPGFECH</sequence>
<reference evidence="1 2" key="1">
    <citation type="journal article" date="2021" name="Elife">
        <title>Chloroplast acquisition without the gene transfer in kleptoplastic sea slugs, Plakobranchus ocellatus.</title>
        <authorList>
            <person name="Maeda T."/>
            <person name="Takahashi S."/>
            <person name="Yoshida T."/>
            <person name="Shimamura S."/>
            <person name="Takaki Y."/>
            <person name="Nagai Y."/>
            <person name="Toyoda A."/>
            <person name="Suzuki Y."/>
            <person name="Arimoto A."/>
            <person name="Ishii H."/>
            <person name="Satoh N."/>
            <person name="Nishiyama T."/>
            <person name="Hasebe M."/>
            <person name="Maruyama T."/>
            <person name="Minagawa J."/>
            <person name="Obokata J."/>
            <person name="Shigenobu S."/>
        </authorList>
    </citation>
    <scope>NUCLEOTIDE SEQUENCE [LARGE SCALE GENOMIC DNA]</scope>
</reference>
<gene>
    <name evidence="1" type="ORF">PoB_003402500</name>
</gene>
<proteinExistence type="predicted"/>
<comment type="caution">
    <text evidence="1">The sequence shown here is derived from an EMBL/GenBank/DDBJ whole genome shotgun (WGS) entry which is preliminary data.</text>
</comment>
<dbReference type="Proteomes" id="UP000735302">
    <property type="component" value="Unassembled WGS sequence"/>
</dbReference>
<organism evidence="1 2">
    <name type="scientific">Plakobranchus ocellatus</name>
    <dbReference type="NCBI Taxonomy" id="259542"/>
    <lineage>
        <taxon>Eukaryota</taxon>
        <taxon>Metazoa</taxon>
        <taxon>Spiralia</taxon>
        <taxon>Lophotrochozoa</taxon>
        <taxon>Mollusca</taxon>
        <taxon>Gastropoda</taxon>
        <taxon>Heterobranchia</taxon>
        <taxon>Euthyneura</taxon>
        <taxon>Panpulmonata</taxon>
        <taxon>Sacoglossa</taxon>
        <taxon>Placobranchoidea</taxon>
        <taxon>Plakobranchidae</taxon>
        <taxon>Plakobranchus</taxon>
    </lineage>
</organism>
<evidence type="ECO:0000313" key="1">
    <source>
        <dbReference type="EMBL" id="GFO07520.1"/>
    </source>
</evidence>
<keyword evidence="2" id="KW-1185">Reference proteome</keyword>
<evidence type="ECO:0000313" key="2">
    <source>
        <dbReference type="Proteomes" id="UP000735302"/>
    </source>
</evidence>